<organism evidence="1 2">
    <name type="scientific">Entomophthora muscae</name>
    <dbReference type="NCBI Taxonomy" id="34485"/>
    <lineage>
        <taxon>Eukaryota</taxon>
        <taxon>Fungi</taxon>
        <taxon>Fungi incertae sedis</taxon>
        <taxon>Zoopagomycota</taxon>
        <taxon>Entomophthoromycotina</taxon>
        <taxon>Entomophthoromycetes</taxon>
        <taxon>Entomophthorales</taxon>
        <taxon>Entomophthoraceae</taxon>
        <taxon>Entomophthora</taxon>
    </lineage>
</organism>
<dbReference type="Proteomes" id="UP001165960">
    <property type="component" value="Unassembled WGS sequence"/>
</dbReference>
<accession>A0ACC2U934</accession>
<proteinExistence type="predicted"/>
<protein>
    <submittedName>
        <fullName evidence="1">Uncharacterized protein</fullName>
    </submittedName>
</protein>
<keyword evidence="2" id="KW-1185">Reference proteome</keyword>
<reference evidence="1" key="1">
    <citation type="submission" date="2022-04" db="EMBL/GenBank/DDBJ databases">
        <title>Genome of the entomopathogenic fungus Entomophthora muscae.</title>
        <authorList>
            <person name="Elya C."/>
            <person name="Lovett B.R."/>
            <person name="Lee E."/>
            <person name="Macias A.M."/>
            <person name="Hajek A.E."/>
            <person name="De Bivort B.L."/>
            <person name="Kasson M.T."/>
            <person name="De Fine Licht H.H."/>
            <person name="Stajich J.E."/>
        </authorList>
    </citation>
    <scope>NUCLEOTIDE SEQUENCE</scope>
    <source>
        <strain evidence="1">Berkeley</strain>
    </source>
</reference>
<dbReference type="EMBL" id="QTSX02000976">
    <property type="protein sequence ID" value="KAJ9083559.1"/>
    <property type="molecule type" value="Genomic_DNA"/>
</dbReference>
<name>A0ACC2U934_9FUNG</name>
<evidence type="ECO:0000313" key="2">
    <source>
        <dbReference type="Proteomes" id="UP001165960"/>
    </source>
</evidence>
<evidence type="ECO:0000313" key="1">
    <source>
        <dbReference type="EMBL" id="KAJ9083559.1"/>
    </source>
</evidence>
<comment type="caution">
    <text evidence="1">The sequence shown here is derived from an EMBL/GenBank/DDBJ whole genome shotgun (WGS) entry which is preliminary data.</text>
</comment>
<gene>
    <name evidence="1" type="ORF">DSO57_1033551</name>
</gene>
<sequence length="439" mass="47808">MKGFLALCICAVNVALRVTYGAQVVVGSRIYIVQGQVNTSATKGLQWLDTGAMLKISEAKWEEERPNESMNELHSSACAPYDSQSPTFFCFGGTNPSHVGHRADASSLSFNIETRQWSQVNFFTPLHPSPRYGHTMVTIPGLGIGLLGGAEVSGARISDEFWLLDRMNSWVKATTHGLSPAYRHTLSVVNTGPTLKLIAIGGKLTSSRLISTKSVQVYSVASKSWALKEVRFPIQERHSHSAAVWGKNIIIYGGANWDNSEVYSDICSLDTETMVWATLSLGEGKPGRYGHNAAIVDNKMYITFGKSLVPTEDTLVFDLKSKQFVQKTAPLGPQSNGRWFKSWILGAILGLILLVLMLGLICLFLSWQWGACDSDAELSPPEVAPEYQFPDYGIVELSIDSGLDQFSSFSNNSANKNMGVPGFTNTSSAQGLGTRDGFA</sequence>